<protein>
    <submittedName>
        <fullName evidence="2">Transcriptional regulator, rpir family</fullName>
    </submittedName>
</protein>
<feature type="non-terminal residue" evidence="2">
    <location>
        <position position="188"/>
    </location>
</feature>
<dbReference type="GO" id="GO:0097367">
    <property type="term" value="F:carbohydrate derivative binding"/>
    <property type="evidence" value="ECO:0007669"/>
    <property type="project" value="InterPro"/>
</dbReference>
<dbReference type="InterPro" id="IPR009057">
    <property type="entry name" value="Homeodomain-like_sf"/>
</dbReference>
<accession>A0A3B0Q1N6</accession>
<dbReference type="GO" id="GO:1901135">
    <property type="term" value="P:carbohydrate derivative metabolic process"/>
    <property type="evidence" value="ECO:0007669"/>
    <property type="project" value="InterPro"/>
</dbReference>
<dbReference type="InterPro" id="IPR001347">
    <property type="entry name" value="SIS_dom"/>
</dbReference>
<dbReference type="PANTHER" id="PTHR30514:SF1">
    <property type="entry name" value="HTH-TYPE TRANSCRIPTIONAL REGULATOR HEXR-RELATED"/>
    <property type="match status" value="1"/>
</dbReference>
<dbReference type="PANTHER" id="PTHR30514">
    <property type="entry name" value="GLUCOKINASE"/>
    <property type="match status" value="1"/>
</dbReference>
<name>A0A3B0Q1N6_9BACT</name>
<dbReference type="InterPro" id="IPR047640">
    <property type="entry name" value="RpiR-like"/>
</dbReference>
<dbReference type="Gene3D" id="1.10.10.10">
    <property type="entry name" value="Winged helix-like DNA-binding domain superfamily/Winged helix DNA-binding domain"/>
    <property type="match status" value="1"/>
</dbReference>
<feature type="domain" description="HTH rpiR-type" evidence="1">
    <location>
        <begin position="1"/>
        <end position="54"/>
    </location>
</feature>
<dbReference type="Proteomes" id="UP000257559">
    <property type="component" value="Chromosome"/>
</dbReference>
<dbReference type="InterPro" id="IPR000281">
    <property type="entry name" value="HTH_RpiR"/>
</dbReference>
<dbReference type="SUPFAM" id="SSF53697">
    <property type="entry name" value="SIS domain"/>
    <property type="match status" value="1"/>
</dbReference>
<dbReference type="Gene3D" id="3.40.50.10490">
    <property type="entry name" value="Glucose-6-phosphate isomerase like protein, domain 1"/>
    <property type="match status" value="1"/>
</dbReference>
<dbReference type="SUPFAM" id="SSF46689">
    <property type="entry name" value="Homeodomain-like"/>
    <property type="match status" value="1"/>
</dbReference>
<sequence>MIENRTDEFLECNTISLSKKLGVSQAAVSRFASALEFATFNDLQIYVSSRSQKREDIELNLVQKKGMSLTDMISNIRSHYIYAIEKTIELIATNKEVKEYIDRMLKHPKVTIIFGIGESALVAKYFANNLRKVGFNAIFLDDVHDFFSFSQIMKDKIHVTLISKSGSTLEIKKVLNYLDENNLDYAMW</sequence>
<organism evidence="2 3">
    <name type="scientific">Mycoplasmopsis edwardii</name>
    <dbReference type="NCBI Taxonomy" id="53558"/>
    <lineage>
        <taxon>Bacteria</taxon>
        <taxon>Bacillati</taxon>
        <taxon>Mycoplasmatota</taxon>
        <taxon>Mycoplasmoidales</taxon>
        <taxon>Metamycoplasmataceae</taxon>
        <taxon>Mycoplasmopsis</taxon>
    </lineage>
</organism>
<keyword evidence="3" id="KW-1185">Reference proteome</keyword>
<dbReference type="PROSITE" id="PS51071">
    <property type="entry name" value="HTH_RPIR"/>
    <property type="match status" value="1"/>
</dbReference>
<dbReference type="GO" id="GO:0003700">
    <property type="term" value="F:DNA-binding transcription factor activity"/>
    <property type="evidence" value="ECO:0007669"/>
    <property type="project" value="InterPro"/>
</dbReference>
<evidence type="ECO:0000313" key="2">
    <source>
        <dbReference type="EMBL" id="SYV96866.1"/>
    </source>
</evidence>
<proteinExistence type="predicted"/>
<reference evidence="3" key="1">
    <citation type="submission" date="2018-06" db="EMBL/GenBank/DDBJ databases">
        <authorList>
            <consortium name="Pathogen Informatics"/>
        </authorList>
    </citation>
    <scope>NUCLEOTIDE SEQUENCE [LARGE SCALE GENOMIC DNA]</scope>
    <source>
        <strain evidence="3">NCTC10132</strain>
    </source>
</reference>
<dbReference type="InterPro" id="IPR046348">
    <property type="entry name" value="SIS_dom_sf"/>
</dbReference>
<gene>
    <name evidence="2" type="primary">murR</name>
    <name evidence="2" type="ORF">NCTC10132_00202</name>
</gene>
<evidence type="ECO:0000313" key="3">
    <source>
        <dbReference type="Proteomes" id="UP000257559"/>
    </source>
</evidence>
<evidence type="ECO:0000259" key="1">
    <source>
        <dbReference type="PROSITE" id="PS51071"/>
    </source>
</evidence>
<dbReference type="Pfam" id="PF01380">
    <property type="entry name" value="SIS"/>
    <property type="match status" value="1"/>
</dbReference>
<dbReference type="InterPro" id="IPR036388">
    <property type="entry name" value="WH-like_DNA-bd_sf"/>
</dbReference>
<dbReference type="GO" id="GO:0003677">
    <property type="term" value="F:DNA binding"/>
    <property type="evidence" value="ECO:0007669"/>
    <property type="project" value="InterPro"/>
</dbReference>
<dbReference type="EMBL" id="LS991951">
    <property type="protein sequence ID" value="SYV96866.1"/>
    <property type="molecule type" value="Genomic_DNA"/>
</dbReference>
<dbReference type="AlphaFoldDB" id="A0A3B0Q1N6"/>
<dbReference type="KEGG" id="medw:NCTC10132_00202"/>